<dbReference type="EMBL" id="BMAW01001656">
    <property type="protein sequence ID" value="GFS74888.1"/>
    <property type="molecule type" value="Genomic_DNA"/>
</dbReference>
<reference evidence="1" key="1">
    <citation type="submission" date="2020-08" db="EMBL/GenBank/DDBJ databases">
        <title>Multicomponent nature underlies the extraordinary mechanical properties of spider dragline silk.</title>
        <authorList>
            <person name="Kono N."/>
            <person name="Nakamura H."/>
            <person name="Mori M."/>
            <person name="Yoshida Y."/>
            <person name="Ohtoshi R."/>
            <person name="Malay A.D."/>
            <person name="Moran D.A.P."/>
            <person name="Tomita M."/>
            <person name="Numata K."/>
            <person name="Arakawa K."/>
        </authorList>
    </citation>
    <scope>NUCLEOTIDE SEQUENCE</scope>
</reference>
<dbReference type="Proteomes" id="UP000887013">
    <property type="component" value="Unassembled WGS sequence"/>
</dbReference>
<keyword evidence="2" id="KW-1185">Reference proteome</keyword>
<dbReference type="OrthoDB" id="6465512at2759"/>
<proteinExistence type="predicted"/>
<protein>
    <submittedName>
        <fullName evidence="1">Uncharacterized protein</fullName>
    </submittedName>
</protein>
<accession>A0A8X6MS00</accession>
<comment type="caution">
    <text evidence="1">The sequence shown here is derived from an EMBL/GenBank/DDBJ whole genome shotgun (WGS) entry which is preliminary data.</text>
</comment>
<evidence type="ECO:0000313" key="2">
    <source>
        <dbReference type="Proteomes" id="UP000887013"/>
    </source>
</evidence>
<evidence type="ECO:0000313" key="1">
    <source>
        <dbReference type="EMBL" id="GFS74888.1"/>
    </source>
</evidence>
<organism evidence="1 2">
    <name type="scientific">Nephila pilipes</name>
    <name type="common">Giant wood spider</name>
    <name type="synonym">Nephila maculata</name>
    <dbReference type="NCBI Taxonomy" id="299642"/>
    <lineage>
        <taxon>Eukaryota</taxon>
        <taxon>Metazoa</taxon>
        <taxon>Ecdysozoa</taxon>
        <taxon>Arthropoda</taxon>
        <taxon>Chelicerata</taxon>
        <taxon>Arachnida</taxon>
        <taxon>Araneae</taxon>
        <taxon>Araneomorphae</taxon>
        <taxon>Entelegynae</taxon>
        <taxon>Araneoidea</taxon>
        <taxon>Nephilidae</taxon>
        <taxon>Nephila</taxon>
    </lineage>
</organism>
<sequence length="72" mass="8521">MVKDECKEHFLDQWVNFVSPHDVAEKLDNRTMGCIRFEPHKIVLSSELPMTLRPYRTSPQDSKEIETQVEIF</sequence>
<name>A0A8X6MS00_NEPPI</name>
<gene>
    <name evidence="1" type="ORF">NPIL_363611</name>
</gene>
<dbReference type="AlphaFoldDB" id="A0A8X6MS00"/>